<evidence type="ECO:0000313" key="13">
    <source>
        <dbReference type="Proteomes" id="UP001143309"/>
    </source>
</evidence>
<keyword evidence="5 7" id="KW-0456">Lyase</keyword>
<dbReference type="HAMAP" id="MF_01200_B">
    <property type="entry name" value="OMPdecase_type1_B"/>
    <property type="match status" value="1"/>
</dbReference>
<comment type="subunit">
    <text evidence="7">Homodimer.</text>
</comment>
<evidence type="ECO:0000256" key="7">
    <source>
        <dbReference type="HAMAP-Rule" id="MF_01200"/>
    </source>
</evidence>
<feature type="active site" description="For OMPdecase activity" evidence="8">
    <location>
        <position position="69"/>
    </location>
</feature>
<dbReference type="GO" id="GO:0006207">
    <property type="term" value="P:'de novo' pyrimidine nucleobase biosynthetic process"/>
    <property type="evidence" value="ECO:0007669"/>
    <property type="project" value="InterPro"/>
</dbReference>
<dbReference type="Pfam" id="PF00215">
    <property type="entry name" value="OMPdecase"/>
    <property type="match status" value="1"/>
</dbReference>
<feature type="binding site" evidence="7 9">
    <location>
        <position position="210"/>
    </location>
    <ligand>
        <name>substrate</name>
    </ligand>
</feature>
<dbReference type="Gene3D" id="3.20.20.70">
    <property type="entry name" value="Aldolase class I"/>
    <property type="match status" value="1"/>
</dbReference>
<dbReference type="InterPro" id="IPR001754">
    <property type="entry name" value="OMPdeCOase_dom"/>
</dbReference>
<feature type="binding site" evidence="9">
    <location>
        <position position="209"/>
    </location>
    <ligand>
        <name>substrate</name>
    </ligand>
</feature>
<keyword evidence="13" id="KW-1185">Reference proteome</keyword>
<dbReference type="CDD" id="cd04725">
    <property type="entry name" value="OMP_decarboxylase_like"/>
    <property type="match status" value="1"/>
</dbReference>
<feature type="binding site" evidence="7 9">
    <location>
        <position position="119"/>
    </location>
    <ligand>
        <name>substrate</name>
    </ligand>
</feature>
<dbReference type="SUPFAM" id="SSF51366">
    <property type="entry name" value="Ribulose-phoshate binding barrel"/>
    <property type="match status" value="1"/>
</dbReference>
<accession>A0A9W6N6T2</accession>
<dbReference type="NCBIfam" id="NF001273">
    <property type="entry name" value="PRK00230.1"/>
    <property type="match status" value="1"/>
</dbReference>
<proteinExistence type="inferred from homology"/>
<gene>
    <name evidence="7 12" type="primary">pyrF</name>
    <name evidence="12" type="ORF">GCM10008174_13870</name>
</gene>
<feature type="binding site" evidence="7 9">
    <location>
        <position position="15"/>
    </location>
    <ligand>
        <name>substrate</name>
    </ligand>
</feature>
<dbReference type="PROSITE" id="PS00156">
    <property type="entry name" value="OMPDECASE"/>
    <property type="match status" value="1"/>
</dbReference>
<dbReference type="SMART" id="SM00934">
    <property type="entry name" value="OMPdecase"/>
    <property type="match status" value="1"/>
</dbReference>
<organism evidence="12 13">
    <name type="scientific">Methylopila turkensis</name>
    <dbReference type="NCBI Taxonomy" id="1437816"/>
    <lineage>
        <taxon>Bacteria</taxon>
        <taxon>Pseudomonadati</taxon>
        <taxon>Pseudomonadota</taxon>
        <taxon>Alphaproteobacteria</taxon>
        <taxon>Hyphomicrobiales</taxon>
        <taxon>Methylopilaceae</taxon>
        <taxon>Methylopila</taxon>
    </lineage>
</organism>
<dbReference type="GO" id="GO:0004590">
    <property type="term" value="F:orotidine-5'-phosphate decarboxylase activity"/>
    <property type="evidence" value="ECO:0007669"/>
    <property type="project" value="UniProtKB-UniRule"/>
</dbReference>
<keyword evidence="4 7" id="KW-0665">Pyrimidine biosynthesis</keyword>
<dbReference type="InterPro" id="IPR047596">
    <property type="entry name" value="OMPdecase_bac"/>
</dbReference>
<dbReference type="NCBIfam" id="TIGR01740">
    <property type="entry name" value="pyrF"/>
    <property type="match status" value="1"/>
</dbReference>
<evidence type="ECO:0000256" key="9">
    <source>
        <dbReference type="PIRSR" id="PIRSR614732-2"/>
    </source>
</evidence>
<reference evidence="12" key="2">
    <citation type="submission" date="2023-01" db="EMBL/GenBank/DDBJ databases">
        <authorList>
            <person name="Sun Q."/>
            <person name="Evtushenko L."/>
        </authorList>
    </citation>
    <scope>NUCLEOTIDE SEQUENCE</scope>
    <source>
        <strain evidence="12">VKM B-2748</strain>
    </source>
</reference>
<sequence length="232" mass="24083">MTQDDARDRLIVGLDLATVEEAEAMVARLGDAVQFYKVGFELALAGGLVLAERLAGSGKKVFVDLKLHDIGATVEKATRQVAKLGATYLTVHAYPQTLKAAAEGRGASGLKVLGVTVLTSWDAGDVREAGFSETPEQLVARRARHALEAGVDGVICAPTDLPVIRSVAPRPFHAVTPGVRPAGSAAGDQKRIATPADAIRNGADRLVVARPILSAPDPRAAAEAIIAEIAAA</sequence>
<comment type="pathway">
    <text evidence="2 7 10">Pyrimidine metabolism; UMP biosynthesis via de novo pathway; UMP from orotate: step 2/2.</text>
</comment>
<dbReference type="InterPro" id="IPR014732">
    <property type="entry name" value="OMPdecase"/>
</dbReference>
<name>A0A9W6N6T2_9HYPH</name>
<comment type="catalytic activity">
    <reaction evidence="6 7 10">
        <text>orotidine 5'-phosphate + H(+) = UMP + CO2</text>
        <dbReference type="Rhea" id="RHEA:11596"/>
        <dbReference type="ChEBI" id="CHEBI:15378"/>
        <dbReference type="ChEBI" id="CHEBI:16526"/>
        <dbReference type="ChEBI" id="CHEBI:57538"/>
        <dbReference type="ChEBI" id="CHEBI:57865"/>
        <dbReference type="EC" id="4.1.1.23"/>
    </reaction>
</comment>
<dbReference type="PANTHER" id="PTHR32119">
    <property type="entry name" value="OROTIDINE 5'-PHOSPHATE DECARBOXYLASE"/>
    <property type="match status" value="1"/>
</dbReference>
<comment type="similarity">
    <text evidence="7">Belongs to the OMP decarboxylase family. Type 1 subfamily.</text>
</comment>
<evidence type="ECO:0000256" key="5">
    <source>
        <dbReference type="ARBA" id="ARBA00023239"/>
    </source>
</evidence>
<evidence type="ECO:0000256" key="8">
    <source>
        <dbReference type="PIRSR" id="PIRSR614732-1"/>
    </source>
</evidence>
<feature type="binding site" evidence="7">
    <location>
        <begin position="64"/>
        <end position="73"/>
    </location>
    <ligand>
        <name>substrate</name>
    </ligand>
</feature>
<evidence type="ECO:0000259" key="11">
    <source>
        <dbReference type="SMART" id="SM00934"/>
    </source>
</evidence>
<comment type="caution">
    <text evidence="12">The sequence shown here is derived from an EMBL/GenBank/DDBJ whole genome shotgun (WGS) entry which is preliminary data.</text>
</comment>
<feature type="active site" description="Proton donor" evidence="7">
    <location>
        <position position="66"/>
    </location>
</feature>
<dbReference type="InterPro" id="IPR011060">
    <property type="entry name" value="RibuloseP-bd_barrel"/>
</dbReference>
<feature type="binding site" evidence="7 9">
    <location>
        <position position="37"/>
    </location>
    <ligand>
        <name>substrate</name>
    </ligand>
</feature>
<feature type="domain" description="Orotidine 5'-phosphate decarboxylase" evidence="11">
    <location>
        <begin position="9"/>
        <end position="225"/>
    </location>
</feature>
<dbReference type="RefSeq" id="WP_271200147.1">
    <property type="nucleotide sequence ID" value="NZ_BSFL01000002.1"/>
</dbReference>
<dbReference type="EMBL" id="BSFL01000002">
    <property type="protein sequence ID" value="GLK79646.1"/>
    <property type="molecule type" value="Genomic_DNA"/>
</dbReference>
<feature type="binding site" evidence="7 9">
    <location>
        <position position="189"/>
    </location>
    <ligand>
        <name>substrate</name>
    </ligand>
</feature>
<evidence type="ECO:0000256" key="10">
    <source>
        <dbReference type="RuleBase" id="RU000512"/>
    </source>
</evidence>
<comment type="function">
    <text evidence="1 7">Catalyzes the decarboxylation of orotidine 5'-monophosphate (OMP) to uridine 5'-monophosphate (UMP).</text>
</comment>
<protein>
    <recommendedName>
        <fullName evidence="7">Orotidine 5'-phosphate decarboxylase</fullName>
        <ecNumber evidence="7">4.1.1.23</ecNumber>
    </recommendedName>
    <alternativeName>
        <fullName evidence="7">OMP decarboxylase</fullName>
        <shortName evidence="7">OMPDCase</shortName>
        <shortName evidence="7">OMPdecase</shortName>
    </alternativeName>
</protein>
<dbReference type="Proteomes" id="UP001143309">
    <property type="component" value="Unassembled WGS sequence"/>
</dbReference>
<keyword evidence="3 7" id="KW-0210">Decarboxylase</keyword>
<comment type="caution">
    <text evidence="7">Lacks conserved residue(s) required for the propagation of feature annotation.</text>
</comment>
<dbReference type="InterPro" id="IPR018089">
    <property type="entry name" value="OMPdecase_AS"/>
</dbReference>
<dbReference type="GO" id="GO:0005829">
    <property type="term" value="C:cytosol"/>
    <property type="evidence" value="ECO:0007669"/>
    <property type="project" value="TreeGrafter"/>
</dbReference>
<evidence type="ECO:0000313" key="12">
    <source>
        <dbReference type="EMBL" id="GLK79646.1"/>
    </source>
</evidence>
<dbReference type="GO" id="GO:0044205">
    <property type="term" value="P:'de novo' UMP biosynthetic process"/>
    <property type="evidence" value="ECO:0007669"/>
    <property type="project" value="UniProtKB-UniRule"/>
</dbReference>
<feature type="binding site" evidence="7 9">
    <location>
        <position position="180"/>
    </location>
    <ligand>
        <name>substrate</name>
    </ligand>
</feature>
<evidence type="ECO:0000256" key="1">
    <source>
        <dbReference type="ARBA" id="ARBA00002356"/>
    </source>
</evidence>
<reference evidence="12" key="1">
    <citation type="journal article" date="2014" name="Int. J. Syst. Evol. Microbiol.">
        <title>Complete genome sequence of Corynebacterium casei LMG S-19264T (=DSM 44701T), isolated from a smear-ripened cheese.</title>
        <authorList>
            <consortium name="US DOE Joint Genome Institute (JGI-PGF)"/>
            <person name="Walter F."/>
            <person name="Albersmeier A."/>
            <person name="Kalinowski J."/>
            <person name="Ruckert C."/>
        </authorList>
    </citation>
    <scope>NUCLEOTIDE SEQUENCE</scope>
    <source>
        <strain evidence="12">VKM B-2748</strain>
    </source>
</reference>
<dbReference type="PANTHER" id="PTHR32119:SF2">
    <property type="entry name" value="OROTIDINE 5'-PHOSPHATE DECARBOXYLASE"/>
    <property type="match status" value="1"/>
</dbReference>
<dbReference type="InterPro" id="IPR013785">
    <property type="entry name" value="Aldolase_TIM"/>
</dbReference>
<feature type="active site" description="For OMPdecase activity" evidence="8">
    <location>
        <position position="66"/>
    </location>
</feature>
<feature type="active site" description="For OMPdecase activity" evidence="8">
    <location>
        <position position="64"/>
    </location>
</feature>
<evidence type="ECO:0000256" key="3">
    <source>
        <dbReference type="ARBA" id="ARBA00022793"/>
    </source>
</evidence>
<evidence type="ECO:0000256" key="2">
    <source>
        <dbReference type="ARBA" id="ARBA00004861"/>
    </source>
</evidence>
<evidence type="ECO:0000256" key="4">
    <source>
        <dbReference type="ARBA" id="ARBA00022975"/>
    </source>
</evidence>
<evidence type="ECO:0000256" key="6">
    <source>
        <dbReference type="ARBA" id="ARBA00049157"/>
    </source>
</evidence>
<dbReference type="AlphaFoldDB" id="A0A9W6N6T2"/>
<dbReference type="EC" id="4.1.1.23" evidence="7"/>